<organism evidence="8 9">
    <name type="scientific">Candolleomyces aberdarensis</name>
    <dbReference type="NCBI Taxonomy" id="2316362"/>
    <lineage>
        <taxon>Eukaryota</taxon>
        <taxon>Fungi</taxon>
        <taxon>Dikarya</taxon>
        <taxon>Basidiomycota</taxon>
        <taxon>Agaricomycotina</taxon>
        <taxon>Agaricomycetes</taxon>
        <taxon>Agaricomycetidae</taxon>
        <taxon>Agaricales</taxon>
        <taxon>Agaricineae</taxon>
        <taxon>Psathyrellaceae</taxon>
        <taxon>Candolleomyces</taxon>
    </lineage>
</organism>
<comment type="caution">
    <text evidence="8">The sequence shown here is derived from an EMBL/GenBank/DDBJ whole genome shotgun (WGS) entry which is preliminary data.</text>
</comment>
<evidence type="ECO:0000256" key="6">
    <source>
        <dbReference type="ARBA" id="ARBA00023316"/>
    </source>
</evidence>
<evidence type="ECO:0000313" key="9">
    <source>
        <dbReference type="Proteomes" id="UP000290288"/>
    </source>
</evidence>
<keyword evidence="3" id="KW-0336">GPI-anchor</keyword>
<dbReference type="OrthoDB" id="407355at2759"/>
<keyword evidence="3" id="KW-0325">Glycoprotein</keyword>
<dbReference type="GO" id="GO:0005975">
    <property type="term" value="P:carbohydrate metabolic process"/>
    <property type="evidence" value="ECO:0007669"/>
    <property type="project" value="InterPro"/>
</dbReference>
<protein>
    <recommendedName>
        <fullName evidence="7">NodB homology domain-containing protein</fullName>
    </recommendedName>
</protein>
<dbReference type="GO" id="GO:0005886">
    <property type="term" value="C:plasma membrane"/>
    <property type="evidence" value="ECO:0007669"/>
    <property type="project" value="UniProtKB-SubCell"/>
</dbReference>
<keyword evidence="6" id="KW-0961">Cell wall biogenesis/degradation</keyword>
<evidence type="ECO:0000256" key="3">
    <source>
        <dbReference type="ARBA" id="ARBA00022622"/>
    </source>
</evidence>
<proteinExistence type="predicted"/>
<dbReference type="GO" id="GO:0098552">
    <property type="term" value="C:side of membrane"/>
    <property type="evidence" value="ECO:0007669"/>
    <property type="project" value="UniProtKB-KW"/>
</dbReference>
<evidence type="ECO:0000313" key="8">
    <source>
        <dbReference type="EMBL" id="RXW16017.1"/>
    </source>
</evidence>
<dbReference type="Proteomes" id="UP000290288">
    <property type="component" value="Unassembled WGS sequence"/>
</dbReference>
<dbReference type="Gene3D" id="3.20.20.370">
    <property type="entry name" value="Glycoside hydrolase/deacetylase"/>
    <property type="match status" value="1"/>
</dbReference>
<dbReference type="EMBL" id="SDEE01000483">
    <property type="protein sequence ID" value="RXW16017.1"/>
    <property type="molecule type" value="Genomic_DNA"/>
</dbReference>
<dbReference type="GO" id="GO:0016810">
    <property type="term" value="F:hydrolase activity, acting on carbon-nitrogen (but not peptide) bonds"/>
    <property type="evidence" value="ECO:0007669"/>
    <property type="project" value="InterPro"/>
</dbReference>
<evidence type="ECO:0000259" key="7">
    <source>
        <dbReference type="PROSITE" id="PS51677"/>
    </source>
</evidence>
<keyword evidence="4" id="KW-0472">Membrane</keyword>
<dbReference type="PROSITE" id="PS51677">
    <property type="entry name" value="NODB"/>
    <property type="match status" value="1"/>
</dbReference>
<dbReference type="SUPFAM" id="SSF88713">
    <property type="entry name" value="Glycoside hydrolase/deacetylase"/>
    <property type="match status" value="1"/>
</dbReference>
<reference evidence="8 9" key="1">
    <citation type="submission" date="2019-01" db="EMBL/GenBank/DDBJ databases">
        <title>Draft genome sequence of Psathyrella aberdarensis IHI B618.</title>
        <authorList>
            <person name="Buettner E."/>
            <person name="Kellner H."/>
        </authorList>
    </citation>
    <scope>NUCLEOTIDE SEQUENCE [LARGE SCALE GENOMIC DNA]</scope>
    <source>
        <strain evidence="8 9">IHI B618</strain>
    </source>
</reference>
<keyword evidence="5" id="KW-0449">Lipoprotein</keyword>
<accession>A0A4Q2D8Y1</accession>
<dbReference type="STRING" id="2316362.A0A4Q2D8Y1"/>
<evidence type="ECO:0000256" key="4">
    <source>
        <dbReference type="ARBA" id="ARBA00023136"/>
    </source>
</evidence>
<dbReference type="AlphaFoldDB" id="A0A4Q2D8Y1"/>
<sequence>MGDFSGLKYPENDTDCWWTYSKCVNPNLQGLPKDVSDVPEPHTLAYGFDDGPNCSHNAFYDYLMDQGQKATMFYIGSNVMDWPLEAQRAVSDVTGLTSRDAFAELYYSSYPPPLNTFFT</sequence>
<dbReference type="GO" id="GO:0071555">
    <property type="term" value="P:cell wall organization"/>
    <property type="evidence" value="ECO:0007669"/>
    <property type="project" value="UniProtKB-KW"/>
</dbReference>
<dbReference type="InterPro" id="IPR002509">
    <property type="entry name" value="NODB_dom"/>
</dbReference>
<keyword evidence="9" id="KW-1185">Reference proteome</keyword>
<feature type="domain" description="NodB homology" evidence="7">
    <location>
        <begin position="42"/>
        <end position="119"/>
    </location>
</feature>
<evidence type="ECO:0000256" key="2">
    <source>
        <dbReference type="ARBA" id="ARBA00022475"/>
    </source>
</evidence>
<evidence type="ECO:0000256" key="5">
    <source>
        <dbReference type="ARBA" id="ARBA00023288"/>
    </source>
</evidence>
<gene>
    <name evidence="8" type="ORF">EST38_g9839</name>
</gene>
<comment type="subcellular location">
    <subcellularLocation>
        <location evidence="1">Cell membrane</location>
        <topology evidence="1">Lipid-anchor</topology>
        <topology evidence="1">GPI-anchor</topology>
    </subcellularLocation>
</comment>
<evidence type="ECO:0000256" key="1">
    <source>
        <dbReference type="ARBA" id="ARBA00004609"/>
    </source>
</evidence>
<dbReference type="InterPro" id="IPR011330">
    <property type="entry name" value="Glyco_hydro/deAcase_b/a-brl"/>
</dbReference>
<keyword evidence="2" id="KW-1003">Cell membrane</keyword>
<name>A0A4Q2D8Y1_9AGAR</name>
<dbReference type="Pfam" id="PF01522">
    <property type="entry name" value="Polysacc_deac_1"/>
    <property type="match status" value="1"/>
</dbReference>